<evidence type="ECO:0000259" key="6">
    <source>
        <dbReference type="Pfam" id="PF01694"/>
    </source>
</evidence>
<feature type="transmembrane region" description="Helical" evidence="5">
    <location>
        <begin position="221"/>
        <end position="245"/>
    </location>
</feature>
<feature type="transmembrane region" description="Helical" evidence="5">
    <location>
        <begin position="6"/>
        <end position="26"/>
    </location>
</feature>
<keyword evidence="7" id="KW-0378">Hydrolase</keyword>
<dbReference type="EMBL" id="CR936257">
    <property type="protein sequence ID" value="CAI49206.1"/>
    <property type="molecule type" value="Genomic_DNA"/>
</dbReference>
<dbReference type="GO" id="GO:0004252">
    <property type="term" value="F:serine-type endopeptidase activity"/>
    <property type="evidence" value="ECO:0007669"/>
    <property type="project" value="InterPro"/>
</dbReference>
<dbReference type="OrthoDB" id="205691at2157"/>
<feature type="transmembrane region" description="Helical" evidence="5">
    <location>
        <begin position="41"/>
        <end position="63"/>
    </location>
</feature>
<evidence type="ECO:0000256" key="4">
    <source>
        <dbReference type="ARBA" id="ARBA00023136"/>
    </source>
</evidence>
<dbReference type="GO" id="GO:0006508">
    <property type="term" value="P:proteolysis"/>
    <property type="evidence" value="ECO:0007669"/>
    <property type="project" value="UniProtKB-KW"/>
</dbReference>
<keyword evidence="7" id="KW-0645">Protease</keyword>
<evidence type="ECO:0000256" key="5">
    <source>
        <dbReference type="SAM" id="Phobius"/>
    </source>
</evidence>
<gene>
    <name evidence="7" type="ordered locus">NP_2230A</name>
</gene>
<dbReference type="KEGG" id="nph:NP_2230A"/>
<dbReference type="GO" id="GO:0016020">
    <property type="term" value="C:membrane"/>
    <property type="evidence" value="ECO:0007669"/>
    <property type="project" value="UniProtKB-SubCell"/>
</dbReference>
<dbReference type="Pfam" id="PF01694">
    <property type="entry name" value="Rhomboid"/>
    <property type="match status" value="1"/>
</dbReference>
<evidence type="ECO:0000256" key="3">
    <source>
        <dbReference type="ARBA" id="ARBA00022989"/>
    </source>
</evidence>
<dbReference type="SUPFAM" id="SSF144091">
    <property type="entry name" value="Rhomboid-like"/>
    <property type="match status" value="1"/>
</dbReference>
<name>A0A1U7EVW6_NATPD</name>
<proteinExistence type="predicted"/>
<dbReference type="AlphaFoldDB" id="A0A1U7EVW6"/>
<feature type="domain" description="Peptidase S54 rhomboid" evidence="6">
    <location>
        <begin position="89"/>
        <end position="246"/>
    </location>
</feature>
<dbReference type="RefSeq" id="WP_011322833.1">
    <property type="nucleotide sequence ID" value="NC_007426.1"/>
</dbReference>
<evidence type="ECO:0000256" key="2">
    <source>
        <dbReference type="ARBA" id="ARBA00022692"/>
    </source>
</evidence>
<organism evidence="7 8">
    <name type="scientific">Natronomonas pharaonis (strain ATCC 35678 / DSM 2160 / CIP 103997 / JCM 8858 / NBRC 14720 / NCIMB 2260 / Gabara)</name>
    <name type="common">Halobacterium pharaonis</name>
    <dbReference type="NCBI Taxonomy" id="348780"/>
    <lineage>
        <taxon>Archaea</taxon>
        <taxon>Methanobacteriati</taxon>
        <taxon>Methanobacteriota</taxon>
        <taxon>Stenosarchaea group</taxon>
        <taxon>Halobacteria</taxon>
        <taxon>Halobacteriales</taxon>
        <taxon>Natronomonadaceae</taxon>
        <taxon>Natronomonas</taxon>
    </lineage>
</organism>
<dbReference type="HOGENOM" id="CLU_037598_0_0_2"/>
<keyword evidence="4 5" id="KW-0472">Membrane</keyword>
<evidence type="ECO:0000313" key="7">
    <source>
        <dbReference type="EMBL" id="CAI49206.1"/>
    </source>
</evidence>
<dbReference type="EC" id="3.4.21.105" evidence="7"/>
<sequence length="548" mass="58359">MPLPAAVWYPVLAAALAVSLAAVYYLSQPAGRWGQLVRKRLLLGLPWGTLLAVGGVLAFYLLAQDGLANPNAPVQIPFRAYGYTYPLGVLTAGFAHASLGHLVGNLIGTLVFGSLAEYAWSHFPTERGSTSFSSLRMNPFARIAAFAAAVFAFGIVSAAFGLGPVIGFSGVVFAFVGFALVRFPLATAVATLTTGVVSQLYNAVRSPESVHVASETFSQPWWAGISLQGHLLGLLAGAVFGAALLYRRGVRPNPTHIWLAALVFAVDRGLWAVYLPEGPETFRLFRALGLAAVFCIAALVAGAAVATPRDLLSRIDLSRREAAYGLLIAALLAVALVAVPLNLYTIDDPDAGLDADSGIEVEDYTVYYAEDVENQFVPAIPVPGDGNVTADRIEASGIIIVSAERDIWWQEVSKSRLASNGEATLRLGSLTWNEDVHVTRPTWRVAGTESSYLVEAQAETADERSVLFQSPPAQADARLDGRNVSVAPADSGFELRVTRDNETLGTAAVPADGESVTAGGVQFERDDRSLFAERGDTRLRIAQRADRS</sequence>
<feature type="transmembrane region" description="Helical" evidence="5">
    <location>
        <begin position="106"/>
        <end position="123"/>
    </location>
</feature>
<keyword evidence="2 5" id="KW-0812">Transmembrane</keyword>
<evidence type="ECO:0000313" key="8">
    <source>
        <dbReference type="Proteomes" id="UP000002698"/>
    </source>
</evidence>
<keyword evidence="8" id="KW-1185">Reference proteome</keyword>
<evidence type="ECO:0000256" key="1">
    <source>
        <dbReference type="ARBA" id="ARBA00004141"/>
    </source>
</evidence>
<protein>
    <submittedName>
        <fullName evidence="7">Probable rhomboid family protease</fullName>
        <ecNumber evidence="7">3.4.21.105</ecNumber>
    </submittedName>
</protein>
<dbReference type="InterPro" id="IPR022764">
    <property type="entry name" value="Peptidase_S54_rhomboid_dom"/>
</dbReference>
<dbReference type="eggNOG" id="arCOG01771">
    <property type="taxonomic scope" value="Archaea"/>
</dbReference>
<comment type="subcellular location">
    <subcellularLocation>
        <location evidence="1">Membrane</location>
        <topology evidence="1">Multi-pass membrane protein</topology>
    </subcellularLocation>
</comment>
<accession>A0A1U7EVW6</accession>
<feature type="transmembrane region" description="Helical" evidence="5">
    <location>
        <begin position="324"/>
        <end position="344"/>
    </location>
</feature>
<feature type="transmembrane region" description="Helical" evidence="5">
    <location>
        <begin position="143"/>
        <end position="176"/>
    </location>
</feature>
<dbReference type="Proteomes" id="UP000002698">
    <property type="component" value="Chromosome"/>
</dbReference>
<reference evidence="7 8" key="1">
    <citation type="journal article" date="2005" name="Genome Res.">
        <title>Living with two extremes: conclusions from the genome sequence of Natronomonas pharaonis.</title>
        <authorList>
            <person name="Falb M."/>
            <person name="Pfeiffer F."/>
            <person name="Palm P."/>
            <person name="Rodewald K."/>
            <person name="Hickmann V."/>
            <person name="Tittor J."/>
            <person name="Oesterhelt D."/>
        </authorList>
    </citation>
    <scope>NUCLEOTIDE SEQUENCE [LARGE SCALE GENOMIC DNA]</scope>
    <source>
        <strain evidence="8">ATCC 35678 / DSM 2160 / CIP 103997 / JCM 8858 / NBRC 14720 / NCIMB 2260 / Gabara</strain>
    </source>
</reference>
<feature type="transmembrane region" description="Helical" evidence="5">
    <location>
        <begin position="83"/>
        <end position="99"/>
    </location>
</feature>
<feature type="transmembrane region" description="Helical" evidence="5">
    <location>
        <begin position="287"/>
        <end position="312"/>
    </location>
</feature>
<dbReference type="EnsemblBacteria" id="CAI49206">
    <property type="protein sequence ID" value="CAI49206"/>
    <property type="gene ID" value="NP_2230A"/>
</dbReference>
<dbReference type="InterPro" id="IPR035952">
    <property type="entry name" value="Rhomboid-like_sf"/>
</dbReference>
<feature type="transmembrane region" description="Helical" evidence="5">
    <location>
        <begin position="257"/>
        <end position="275"/>
    </location>
</feature>
<dbReference type="Gene3D" id="1.20.1540.10">
    <property type="entry name" value="Rhomboid-like"/>
    <property type="match status" value="1"/>
</dbReference>
<keyword evidence="3 5" id="KW-1133">Transmembrane helix</keyword>
<dbReference type="GeneID" id="3701384"/>